<sequence>MGRCPEDGQTVAFETSTDRAFDLFCELTTNTWVCRLAVIHHNVHAIYTPEISPDFKQIAADVSRIFDYAVYELVCDEPIFQVWKNGNIWIPEIPEGPITRKHIEQLKGMVFVESSSTANGRLWDLIHEFAWANFGSEEFLFEK</sequence>
<gene>
    <name evidence="1" type="ORF">Poly51_59600</name>
</gene>
<reference evidence="1 2" key="1">
    <citation type="submission" date="2019-02" db="EMBL/GenBank/DDBJ databases">
        <title>Deep-cultivation of Planctomycetes and their phenomic and genomic characterization uncovers novel biology.</title>
        <authorList>
            <person name="Wiegand S."/>
            <person name="Jogler M."/>
            <person name="Boedeker C."/>
            <person name="Pinto D."/>
            <person name="Vollmers J."/>
            <person name="Rivas-Marin E."/>
            <person name="Kohn T."/>
            <person name="Peeters S.H."/>
            <person name="Heuer A."/>
            <person name="Rast P."/>
            <person name="Oberbeckmann S."/>
            <person name="Bunk B."/>
            <person name="Jeske O."/>
            <person name="Meyerdierks A."/>
            <person name="Storesund J.E."/>
            <person name="Kallscheuer N."/>
            <person name="Luecker S."/>
            <person name="Lage O.M."/>
            <person name="Pohl T."/>
            <person name="Merkel B.J."/>
            <person name="Hornburger P."/>
            <person name="Mueller R.-W."/>
            <person name="Bruemmer F."/>
            <person name="Labrenz M."/>
            <person name="Spormann A.M."/>
            <person name="Op Den Camp H."/>
            <person name="Overmann J."/>
            <person name="Amann R."/>
            <person name="Jetten M.S.M."/>
            <person name="Mascher T."/>
            <person name="Medema M.H."/>
            <person name="Devos D.P."/>
            <person name="Kaster A.-K."/>
            <person name="Ovreas L."/>
            <person name="Rohde M."/>
            <person name="Galperin M.Y."/>
            <person name="Jogler C."/>
        </authorList>
    </citation>
    <scope>NUCLEOTIDE SEQUENCE [LARGE SCALE GENOMIC DNA]</scope>
    <source>
        <strain evidence="1 2">Poly51</strain>
    </source>
</reference>
<organism evidence="1 2">
    <name type="scientific">Rubripirellula tenax</name>
    <dbReference type="NCBI Taxonomy" id="2528015"/>
    <lineage>
        <taxon>Bacteria</taxon>
        <taxon>Pseudomonadati</taxon>
        <taxon>Planctomycetota</taxon>
        <taxon>Planctomycetia</taxon>
        <taxon>Pirellulales</taxon>
        <taxon>Pirellulaceae</taxon>
        <taxon>Rubripirellula</taxon>
    </lineage>
</organism>
<protein>
    <submittedName>
        <fullName evidence="1">Uncharacterized protein</fullName>
    </submittedName>
</protein>
<dbReference type="AlphaFoldDB" id="A0A5C6EAA1"/>
<comment type="caution">
    <text evidence="1">The sequence shown here is derived from an EMBL/GenBank/DDBJ whole genome shotgun (WGS) entry which is preliminary data.</text>
</comment>
<evidence type="ECO:0000313" key="2">
    <source>
        <dbReference type="Proteomes" id="UP000318288"/>
    </source>
</evidence>
<keyword evidence="2" id="KW-1185">Reference proteome</keyword>
<dbReference type="EMBL" id="SJPW01000010">
    <property type="protein sequence ID" value="TWU44691.1"/>
    <property type="molecule type" value="Genomic_DNA"/>
</dbReference>
<name>A0A5C6EAA1_9BACT</name>
<accession>A0A5C6EAA1</accession>
<evidence type="ECO:0000313" key="1">
    <source>
        <dbReference type="EMBL" id="TWU44691.1"/>
    </source>
</evidence>
<dbReference type="Proteomes" id="UP000318288">
    <property type="component" value="Unassembled WGS sequence"/>
</dbReference>
<proteinExistence type="predicted"/>